<sequence>MTQESQESPGTQLHDELAEPPEIDGPLAGTPEISPETPKRGPVTTNPFYLADRLPKTPLSAPQIAKSSARAARRPRRPSDCVPRRFRNRSPSGFIEEVSPRQRGVENNHGPDIEAHSLCCSAPITATDIQKDRRGADLSVNLESKVSELFRHVEDLHKAQYLRKYLATAIDELDCGSDVSISPRSKFPGDQPGMETPTSQLRKSRLHNLSEDPKHSVGIVCEAQAHHIEQDVVAGSLGPEGIQNTGYIDHPIYTIPSSGKAGSNTSLSGTEKTKCGEARPHLEPSFDKHHSSGEDSDGSPQSTRRFSGGREPDENVGSAGADVLHPNETDPRGSDTLPGDQPAANRVMPDLPSTTGYKRHRQNTQLCPRPQTPSTGPDPWPILKRVGQPSRQKLCLTPNSVPWARPTLRKVPATPGAIRSRSNCSTPSEWKRNPRKTDEAAHASPSKTIPVGTPVSEWRGSLTKTERITPRTSHRSTLCESCNPAESKPSTVNSGTSGRCSHRDSHSGHTNKSNSNVEDPFTEPRLSVRAVEHSLAWKKVQEDIERRVYQDADEAPVSFEGASVSVEREQETESIRRAPPESTHICNPRSRDTTERDEMVSSETMPGQAGPSNESAEEAPTGVEANTADELGIEGLTIVVHLRHRDDLVISTDLNGREYKGK</sequence>
<feature type="compositionally biased region" description="Basic and acidic residues" evidence="1">
    <location>
        <begin position="566"/>
        <end position="579"/>
    </location>
</feature>
<dbReference type="EMBL" id="AZHE01000004">
    <property type="protein sequence ID" value="KHN99647.1"/>
    <property type="molecule type" value="Genomic_DNA"/>
</dbReference>
<dbReference type="GeneID" id="63736955"/>
<feature type="region of interest" description="Disordered" evidence="1">
    <location>
        <begin position="401"/>
        <end position="525"/>
    </location>
</feature>
<dbReference type="AlphaFoldDB" id="A0A0B2X1S5"/>
<evidence type="ECO:0000256" key="1">
    <source>
        <dbReference type="SAM" id="MobiDB-lite"/>
    </source>
</evidence>
<dbReference type="STRING" id="1081103.A0A0B2X1S5"/>
<dbReference type="OrthoDB" id="4936413at2759"/>
<gene>
    <name evidence="2" type="ORF">MAM_02500</name>
</gene>
<feature type="region of interest" description="Disordered" evidence="1">
    <location>
        <begin position="181"/>
        <end position="203"/>
    </location>
</feature>
<feature type="region of interest" description="Disordered" evidence="1">
    <location>
        <begin position="257"/>
        <end position="385"/>
    </location>
</feature>
<evidence type="ECO:0000313" key="2">
    <source>
        <dbReference type="EMBL" id="KHN99647.1"/>
    </source>
</evidence>
<feature type="compositionally biased region" description="Polar residues" evidence="1">
    <location>
        <begin position="508"/>
        <end position="517"/>
    </location>
</feature>
<feature type="region of interest" description="Disordered" evidence="1">
    <location>
        <begin position="1"/>
        <end position="88"/>
    </location>
</feature>
<dbReference type="Proteomes" id="UP000030816">
    <property type="component" value="Unassembled WGS sequence"/>
</dbReference>
<feature type="compositionally biased region" description="Basic and acidic residues" evidence="1">
    <location>
        <begin position="589"/>
        <end position="599"/>
    </location>
</feature>
<accession>A0A0B2X1S5</accession>
<feature type="compositionally biased region" description="Polar residues" evidence="1">
    <location>
        <begin position="1"/>
        <end position="11"/>
    </location>
</feature>
<feature type="compositionally biased region" description="Basic and acidic residues" evidence="1">
    <location>
        <begin position="271"/>
        <end position="293"/>
    </location>
</feature>
<feature type="region of interest" description="Disordered" evidence="1">
    <location>
        <begin position="560"/>
        <end position="628"/>
    </location>
</feature>
<feature type="compositionally biased region" description="Polar residues" evidence="1">
    <location>
        <begin position="257"/>
        <end position="270"/>
    </location>
</feature>
<reference evidence="2 3" key="1">
    <citation type="journal article" date="2014" name="Proc. Natl. Acad. Sci. U.S.A.">
        <title>Trajectory and genomic determinants of fungal-pathogen speciation and host adaptation.</title>
        <authorList>
            <person name="Hu X."/>
            <person name="Xiao G."/>
            <person name="Zheng P."/>
            <person name="Shang Y."/>
            <person name="Su Y."/>
            <person name="Zhang X."/>
            <person name="Liu X."/>
            <person name="Zhan S."/>
            <person name="St Leger R.J."/>
            <person name="Wang C."/>
        </authorList>
    </citation>
    <scope>NUCLEOTIDE SEQUENCE [LARGE SCALE GENOMIC DNA]</scope>
    <source>
        <strain evidence="2 3">ARSEF 1941</strain>
    </source>
</reference>
<feature type="compositionally biased region" description="Basic and acidic residues" evidence="1">
    <location>
        <begin position="429"/>
        <end position="441"/>
    </location>
</feature>
<proteinExistence type="predicted"/>
<comment type="caution">
    <text evidence="2">The sequence shown here is derived from an EMBL/GenBank/DDBJ whole genome shotgun (WGS) entry which is preliminary data.</text>
</comment>
<evidence type="ECO:0000313" key="3">
    <source>
        <dbReference type="Proteomes" id="UP000030816"/>
    </source>
</evidence>
<dbReference type="RefSeq" id="XP_040680713.1">
    <property type="nucleotide sequence ID" value="XM_040821299.1"/>
</dbReference>
<protein>
    <submittedName>
        <fullName evidence="2">Uncharacterized protein</fullName>
    </submittedName>
</protein>
<feature type="compositionally biased region" description="Polar residues" evidence="1">
    <location>
        <begin position="488"/>
        <end position="499"/>
    </location>
</feature>
<dbReference type="HOGENOM" id="CLU_413363_0_0_1"/>
<name>A0A0B2X1S5_METAS</name>
<organism evidence="2 3">
    <name type="scientific">Metarhizium album (strain ARSEF 1941)</name>
    <dbReference type="NCBI Taxonomy" id="1081103"/>
    <lineage>
        <taxon>Eukaryota</taxon>
        <taxon>Fungi</taxon>
        <taxon>Dikarya</taxon>
        <taxon>Ascomycota</taxon>
        <taxon>Pezizomycotina</taxon>
        <taxon>Sordariomycetes</taxon>
        <taxon>Hypocreomycetidae</taxon>
        <taxon>Hypocreales</taxon>
        <taxon>Clavicipitaceae</taxon>
        <taxon>Metarhizium</taxon>
    </lineage>
</organism>
<feature type="compositionally biased region" description="Polar residues" evidence="1">
    <location>
        <begin position="601"/>
        <end position="614"/>
    </location>
</feature>
<keyword evidence="3" id="KW-1185">Reference proteome</keyword>